<evidence type="ECO:0000256" key="5">
    <source>
        <dbReference type="ARBA" id="ARBA00022490"/>
    </source>
</evidence>
<keyword evidence="6" id="KW-0378">Hydrolase</keyword>
<evidence type="ECO:0000256" key="4">
    <source>
        <dbReference type="ARBA" id="ARBA00012903"/>
    </source>
</evidence>
<organism evidence="12 13">
    <name type="scientific">Rattus norvegicus</name>
    <name type="common">Rat</name>
    <dbReference type="NCBI Taxonomy" id="10116"/>
    <lineage>
        <taxon>Eukaryota</taxon>
        <taxon>Metazoa</taxon>
        <taxon>Chordata</taxon>
        <taxon>Craniata</taxon>
        <taxon>Vertebrata</taxon>
        <taxon>Euteleostomi</taxon>
        <taxon>Mammalia</taxon>
        <taxon>Eutheria</taxon>
        <taxon>Euarchontoglires</taxon>
        <taxon>Glires</taxon>
        <taxon>Rodentia</taxon>
        <taxon>Myomorpha</taxon>
        <taxon>Muroidea</taxon>
        <taxon>Muridae</taxon>
        <taxon>Murinae</taxon>
        <taxon>Rattus</taxon>
    </lineage>
</organism>
<feature type="compositionally biased region" description="Basic and acidic residues" evidence="10">
    <location>
        <begin position="9"/>
        <end position="31"/>
    </location>
</feature>
<dbReference type="GO" id="GO:0052629">
    <property type="term" value="F:phosphatidylinositol-3,5-bisphosphate 3-phosphatase activity"/>
    <property type="evidence" value="ECO:0007669"/>
    <property type="project" value="UniProtKB-EC"/>
</dbReference>
<dbReference type="RGD" id="1304582">
    <property type="gene designation" value="Mtm1"/>
</dbReference>
<evidence type="ECO:0000256" key="2">
    <source>
        <dbReference type="ARBA" id="ARBA00004496"/>
    </source>
</evidence>
<reference evidence="13" key="1">
    <citation type="submission" date="2005-09" db="EMBL/GenBank/DDBJ databases">
        <authorList>
            <person name="Mural R.J."/>
            <person name="Li P.W."/>
            <person name="Adams M.D."/>
            <person name="Amanatides P.G."/>
            <person name="Baden-Tillson H."/>
            <person name="Barnstead M."/>
            <person name="Chin S.H."/>
            <person name="Dew I."/>
            <person name="Evans C.A."/>
            <person name="Ferriera S."/>
            <person name="Flanigan M."/>
            <person name="Fosler C."/>
            <person name="Glodek A."/>
            <person name="Gu Z."/>
            <person name="Holt R.A."/>
            <person name="Jennings D."/>
            <person name="Kraft C.L."/>
            <person name="Lu F."/>
            <person name="Nguyen T."/>
            <person name="Nusskern D.R."/>
            <person name="Pfannkoch C.M."/>
            <person name="Sitter C."/>
            <person name="Sutton G.G."/>
            <person name="Venter J.C."/>
            <person name="Wang Z."/>
            <person name="Woodage T."/>
            <person name="Zheng X.H."/>
            <person name="Zhong F."/>
        </authorList>
    </citation>
    <scope>NUCLEOTIDE SEQUENCE [LARGE SCALE GENOMIC DNA]</scope>
    <source>
        <strain>BN</strain>
        <strain evidence="13">Sprague-Dawley</strain>
    </source>
</reference>
<dbReference type="Gene3D" id="2.30.29.30">
    <property type="entry name" value="Pleckstrin-homology domain (PH domain)/Phosphotyrosine-binding domain (PTB)"/>
    <property type="match status" value="1"/>
</dbReference>
<dbReference type="GO" id="GO:0005737">
    <property type="term" value="C:cytoplasm"/>
    <property type="evidence" value="ECO:0007669"/>
    <property type="project" value="UniProtKB-SubCell"/>
</dbReference>
<dbReference type="PANTHER" id="PTHR10807">
    <property type="entry name" value="MYOTUBULARIN-RELATED"/>
    <property type="match status" value="1"/>
</dbReference>
<evidence type="ECO:0000256" key="6">
    <source>
        <dbReference type="ARBA" id="ARBA00022801"/>
    </source>
</evidence>
<feature type="region of interest" description="Disordered" evidence="10">
    <location>
        <begin position="181"/>
        <end position="225"/>
    </location>
</feature>
<dbReference type="AlphaFoldDB" id="A6H997"/>
<comment type="subcellular location">
    <subcellularLocation>
        <location evidence="2">Cytoplasm</location>
    </subcellularLocation>
    <subcellularLocation>
        <location evidence="1">Endomembrane system</location>
        <topology evidence="1">Peripheral membrane protein</topology>
    </subcellularLocation>
</comment>
<feature type="domain" description="GRAM" evidence="11">
    <location>
        <begin position="29"/>
        <end position="97"/>
    </location>
</feature>
<dbReference type="GO" id="GO:0012505">
    <property type="term" value="C:endomembrane system"/>
    <property type="evidence" value="ECO:0007669"/>
    <property type="project" value="UniProtKB-SubCell"/>
</dbReference>
<dbReference type="Proteomes" id="UP000234681">
    <property type="component" value="Chromosome 6"/>
</dbReference>
<sequence>MASSSASDCDAHPVERESMRKVSQDGVRQDMSKSGPRLPGESAITDKEVIYICPFSGPVKGRLYITNYRLYLRSLETDLAPILDVPLGVISRIEKMGGVTSRGENSYGLDITCKDLRNLRFALKQEGHSRRDIFDVLTRHAFPLAYNLVMFWTRLSIGVACNIFSRTTFAQANPKLMILSSPRPPERKTHVAQHGGHPLTPSSQHIRGQHPRVGGQGKEIAIEKS</sequence>
<dbReference type="InterPro" id="IPR030564">
    <property type="entry name" value="Myotubularin"/>
</dbReference>
<evidence type="ECO:0000313" key="12">
    <source>
        <dbReference type="EMBL" id="EDM02602.1"/>
    </source>
</evidence>
<evidence type="ECO:0000256" key="10">
    <source>
        <dbReference type="SAM" id="MobiDB-lite"/>
    </source>
</evidence>
<evidence type="ECO:0000256" key="3">
    <source>
        <dbReference type="ARBA" id="ARBA00007471"/>
    </source>
</evidence>
<keyword evidence="5" id="KW-0963">Cytoplasm</keyword>
<dbReference type="SUPFAM" id="SSF50729">
    <property type="entry name" value="PH domain-like"/>
    <property type="match status" value="1"/>
</dbReference>
<dbReference type="InterPro" id="IPR004182">
    <property type="entry name" value="GRAM"/>
</dbReference>
<evidence type="ECO:0000256" key="7">
    <source>
        <dbReference type="ARBA" id="ARBA00023098"/>
    </source>
</evidence>
<dbReference type="GO" id="GO:0006629">
    <property type="term" value="P:lipid metabolic process"/>
    <property type="evidence" value="ECO:0007669"/>
    <property type="project" value="UniProtKB-KW"/>
</dbReference>
<dbReference type="PANTHER" id="PTHR10807:SF69">
    <property type="entry name" value="MYOTUBULARIN"/>
    <property type="match status" value="1"/>
</dbReference>
<keyword evidence="7" id="KW-0443">Lipid metabolism</keyword>
<gene>
    <name evidence="12 14" type="primary">Mtm1</name>
    <name evidence="12" type="ORF">rCG_61558</name>
</gene>
<dbReference type="EMBL" id="CH473947">
    <property type="protein sequence ID" value="EDM02602.1"/>
    <property type="molecule type" value="Genomic_DNA"/>
</dbReference>
<evidence type="ECO:0000259" key="11">
    <source>
        <dbReference type="SMART" id="SM00568"/>
    </source>
</evidence>
<feature type="region of interest" description="Disordered" evidence="10">
    <location>
        <begin position="1"/>
        <end position="40"/>
    </location>
</feature>
<dbReference type="SMART" id="SM00568">
    <property type="entry name" value="GRAM"/>
    <property type="match status" value="1"/>
</dbReference>
<comment type="similarity">
    <text evidence="3">Belongs to the protein-tyrosine phosphatase family. Non-receptor class myotubularin subfamily.</text>
</comment>
<name>A6H997_RAT</name>
<dbReference type="Pfam" id="PF02893">
    <property type="entry name" value="GRAM"/>
    <property type="match status" value="1"/>
</dbReference>
<protein>
    <recommendedName>
        <fullName evidence="4">phosphatidylinositol-3,5-bisphosphate 3-phosphatase</fullName>
        <ecNumber evidence="4">3.1.3.95</ecNumber>
    </recommendedName>
    <alternativeName>
        <fullName evidence="9">Phosphatidylinositol-3-phosphate phosphatase</fullName>
    </alternativeName>
</protein>
<proteinExistence type="inferred from homology"/>
<dbReference type="EC" id="3.1.3.95" evidence="4"/>
<evidence type="ECO:0000256" key="1">
    <source>
        <dbReference type="ARBA" id="ARBA00004184"/>
    </source>
</evidence>
<accession>A6H997</accession>
<dbReference type="FunFam" id="2.30.29.30:FF:000038">
    <property type="entry name" value="Myotubularin 1, isoform CRA_a"/>
    <property type="match status" value="1"/>
</dbReference>
<evidence type="ECO:0000313" key="13">
    <source>
        <dbReference type="Proteomes" id="UP000234681"/>
    </source>
</evidence>
<keyword evidence="8" id="KW-0472">Membrane</keyword>
<dbReference type="InterPro" id="IPR011993">
    <property type="entry name" value="PH-like_dom_sf"/>
</dbReference>
<evidence type="ECO:0000256" key="8">
    <source>
        <dbReference type="ARBA" id="ARBA00023136"/>
    </source>
</evidence>
<evidence type="ECO:0000313" key="14">
    <source>
        <dbReference type="RGD" id="1304582"/>
    </source>
</evidence>
<evidence type="ECO:0000256" key="9">
    <source>
        <dbReference type="ARBA" id="ARBA00031219"/>
    </source>
</evidence>